<dbReference type="InterPro" id="IPR028140">
    <property type="entry name" value="TraM"/>
</dbReference>
<keyword evidence="1" id="KW-1133">Transmembrane helix</keyword>
<evidence type="ECO:0000313" key="3">
    <source>
        <dbReference type="Proteomes" id="UP000198729"/>
    </source>
</evidence>
<dbReference type="GO" id="GO:0009372">
    <property type="term" value="P:quorum sensing"/>
    <property type="evidence" value="ECO:0007669"/>
    <property type="project" value="InterPro"/>
</dbReference>
<dbReference type="Proteomes" id="UP000198729">
    <property type="component" value="Unassembled WGS sequence"/>
</dbReference>
<evidence type="ECO:0000313" key="2">
    <source>
        <dbReference type="EMBL" id="SCZ86423.1"/>
    </source>
</evidence>
<name>A0A1G5SGU6_9PROT</name>
<proteinExistence type="predicted"/>
<dbReference type="EMBL" id="FMWO01000063">
    <property type="protein sequence ID" value="SCZ86423.1"/>
    <property type="molecule type" value="Genomic_DNA"/>
</dbReference>
<dbReference type="OrthoDB" id="7478199at2"/>
<accession>A0A1G5SGU6</accession>
<sequence>MNTSDSFDEVVKEIAATHGIALSKDDPIMIMHTLNKRLIEDSKSTQQDLLDNFRSQMEVLYSQWAIEAKHHSDRILNASIVSSKAEVARVMEAQSRVIIEQWKHELNAGFSQVHQALQAAKQTAVLNVIAALITSASAVIVLYIFLTM</sequence>
<dbReference type="AlphaFoldDB" id="A0A1G5SGU6"/>
<dbReference type="STRING" id="51642.NSMM_540026"/>
<keyword evidence="1" id="KW-0472">Membrane</keyword>
<reference evidence="2 3" key="1">
    <citation type="submission" date="2016-10" db="EMBL/GenBank/DDBJ databases">
        <authorList>
            <person name="de Groot N.N."/>
        </authorList>
    </citation>
    <scope>NUCLEOTIDE SEQUENCE [LARGE SCALE GENOMIC DNA]</scope>
    <source>
        <strain evidence="2">1</strain>
    </source>
</reference>
<feature type="transmembrane region" description="Helical" evidence="1">
    <location>
        <begin position="124"/>
        <end position="146"/>
    </location>
</feature>
<protein>
    <submittedName>
        <fullName evidence="2">Conjugal transfer protein TraM</fullName>
    </submittedName>
</protein>
<dbReference type="RefSeq" id="WP_090287462.1">
    <property type="nucleotide sequence ID" value="NZ_FMWO01000063.1"/>
</dbReference>
<dbReference type="Pfam" id="PF11657">
    <property type="entry name" value="Activator-TraM"/>
    <property type="match status" value="1"/>
</dbReference>
<keyword evidence="1" id="KW-0812">Transmembrane</keyword>
<gene>
    <name evidence="2" type="ORF">NSMM_540026</name>
</gene>
<keyword evidence="3" id="KW-1185">Reference proteome</keyword>
<organism evidence="2 3">
    <name type="scientific">Nitrosomonas mobilis</name>
    <dbReference type="NCBI Taxonomy" id="51642"/>
    <lineage>
        <taxon>Bacteria</taxon>
        <taxon>Pseudomonadati</taxon>
        <taxon>Pseudomonadota</taxon>
        <taxon>Betaproteobacteria</taxon>
        <taxon>Nitrosomonadales</taxon>
        <taxon>Nitrosomonadaceae</taxon>
        <taxon>Nitrosomonas</taxon>
    </lineage>
</organism>
<evidence type="ECO:0000256" key="1">
    <source>
        <dbReference type="SAM" id="Phobius"/>
    </source>
</evidence>